<feature type="region of interest" description="Disordered" evidence="1">
    <location>
        <begin position="1"/>
        <end position="44"/>
    </location>
</feature>
<dbReference type="Proteomes" id="UP000053841">
    <property type="component" value="Unassembled WGS sequence"/>
</dbReference>
<reference evidence="2 3" key="1">
    <citation type="journal article" date="2013" name="PLoS Genet.">
        <title>Comparative genome structure, secondary metabolite, and effector coding capacity across Cochliobolus pathogens.</title>
        <authorList>
            <person name="Condon B.J."/>
            <person name="Leng Y."/>
            <person name="Wu D."/>
            <person name="Bushley K.E."/>
            <person name="Ohm R.A."/>
            <person name="Otillar R."/>
            <person name="Martin J."/>
            <person name="Schackwitz W."/>
            <person name="Grimwood J."/>
            <person name="MohdZainudin N."/>
            <person name="Xue C."/>
            <person name="Wang R."/>
            <person name="Manning V.A."/>
            <person name="Dhillon B."/>
            <person name="Tu Z.J."/>
            <person name="Steffenson B.J."/>
            <person name="Salamov A."/>
            <person name="Sun H."/>
            <person name="Lowry S."/>
            <person name="LaButti K."/>
            <person name="Han J."/>
            <person name="Copeland A."/>
            <person name="Lindquist E."/>
            <person name="Barry K."/>
            <person name="Schmutz J."/>
            <person name="Baker S.E."/>
            <person name="Ciuffetti L.M."/>
            <person name="Grigoriev I.V."/>
            <person name="Zhong S."/>
            <person name="Turgeon B.G."/>
        </authorList>
    </citation>
    <scope>NUCLEOTIDE SEQUENCE [LARGE SCALE GENOMIC DNA]</scope>
    <source>
        <strain evidence="2 3">26-R-13</strain>
    </source>
</reference>
<evidence type="ECO:0000313" key="3">
    <source>
        <dbReference type="Proteomes" id="UP000053841"/>
    </source>
</evidence>
<dbReference type="AlphaFoldDB" id="W6Y0E7"/>
<evidence type="ECO:0000313" key="2">
    <source>
        <dbReference type="EMBL" id="EUC31065.1"/>
    </source>
</evidence>
<feature type="compositionally biased region" description="Basic residues" evidence="1">
    <location>
        <begin position="26"/>
        <end position="35"/>
    </location>
</feature>
<name>W6Y0E7_COCC2</name>
<dbReference type="GeneID" id="19142534"/>
<gene>
    <name evidence="2" type="ORF">COCCADRAFT_102291</name>
</gene>
<protein>
    <submittedName>
        <fullName evidence="2">Uncharacterized protein</fullName>
    </submittedName>
</protein>
<evidence type="ECO:0000256" key="1">
    <source>
        <dbReference type="SAM" id="MobiDB-lite"/>
    </source>
</evidence>
<dbReference type="HOGENOM" id="CLU_2256367_0_0_1"/>
<dbReference type="RefSeq" id="XP_007714649.1">
    <property type="nucleotide sequence ID" value="XM_007716459.1"/>
</dbReference>
<proteinExistence type="predicted"/>
<dbReference type="KEGG" id="bze:COCCADRAFT_102291"/>
<dbReference type="EMBL" id="KI964677">
    <property type="protein sequence ID" value="EUC31065.1"/>
    <property type="molecule type" value="Genomic_DNA"/>
</dbReference>
<organism evidence="2 3">
    <name type="scientific">Cochliobolus carbonum (strain 26-R-13)</name>
    <name type="common">Maize leaf spot fungus</name>
    <name type="synonym">Bipolaris zeicola</name>
    <dbReference type="NCBI Taxonomy" id="930089"/>
    <lineage>
        <taxon>Eukaryota</taxon>
        <taxon>Fungi</taxon>
        <taxon>Dikarya</taxon>
        <taxon>Ascomycota</taxon>
        <taxon>Pezizomycotina</taxon>
        <taxon>Dothideomycetes</taxon>
        <taxon>Pleosporomycetidae</taxon>
        <taxon>Pleosporales</taxon>
        <taxon>Pleosporineae</taxon>
        <taxon>Pleosporaceae</taxon>
        <taxon>Bipolaris</taxon>
    </lineage>
</organism>
<accession>W6Y0E7</accession>
<sequence length="104" mass="11801">QAPTPTLKIPPRNAKKANTIPTMPMRKGKHQHLKHTPSPFLPPTNTLSATCRLFKPNHQHYEKPHKKAKKPILHSCPHRAYTYAMPCILLPSASPKKTHYPHPP</sequence>
<keyword evidence="3" id="KW-1185">Reference proteome</keyword>
<feature type="non-terminal residue" evidence="2">
    <location>
        <position position="1"/>
    </location>
</feature>